<dbReference type="RefSeq" id="WP_191181748.1">
    <property type="nucleotide sequence ID" value="NZ_JACXAJ010000001.1"/>
</dbReference>
<protein>
    <recommendedName>
        <fullName evidence="4">Lipoprotein</fullName>
    </recommendedName>
</protein>
<feature type="chain" id="PRO_5047209691" description="Lipoprotein" evidence="1">
    <location>
        <begin position="24"/>
        <end position="195"/>
    </location>
</feature>
<reference evidence="2 3" key="1">
    <citation type="submission" date="2020-09" db="EMBL/GenBank/DDBJ databases">
        <title>Genome sequencing and assembly of Pontibacter sp.</title>
        <authorList>
            <person name="Chhetri G."/>
        </authorList>
    </citation>
    <scope>NUCLEOTIDE SEQUENCE [LARGE SCALE GENOMIC DNA]</scope>
    <source>
        <strain evidence="2 3">JH31</strain>
    </source>
</reference>
<comment type="caution">
    <text evidence="2">The sequence shown here is derived from an EMBL/GenBank/DDBJ whole genome shotgun (WGS) entry which is preliminary data.</text>
</comment>
<accession>A0ABR7XBB8</accession>
<organism evidence="2 3">
    <name type="scientific">Pontibacter aquaedesilientis</name>
    <dbReference type="NCBI Taxonomy" id="2766980"/>
    <lineage>
        <taxon>Bacteria</taxon>
        <taxon>Pseudomonadati</taxon>
        <taxon>Bacteroidota</taxon>
        <taxon>Cytophagia</taxon>
        <taxon>Cytophagales</taxon>
        <taxon>Hymenobacteraceae</taxon>
        <taxon>Pontibacter</taxon>
    </lineage>
</organism>
<gene>
    <name evidence="2" type="ORF">H9Q13_00190</name>
</gene>
<feature type="signal peptide" evidence="1">
    <location>
        <begin position="1"/>
        <end position="23"/>
    </location>
</feature>
<evidence type="ECO:0000313" key="2">
    <source>
        <dbReference type="EMBL" id="MBD1395570.1"/>
    </source>
</evidence>
<evidence type="ECO:0000313" key="3">
    <source>
        <dbReference type="Proteomes" id="UP000625551"/>
    </source>
</evidence>
<dbReference type="PROSITE" id="PS51257">
    <property type="entry name" value="PROKAR_LIPOPROTEIN"/>
    <property type="match status" value="1"/>
</dbReference>
<sequence length="195" mass="21851">MKQIFTTTTLVLFAILLFFSSCNDCSVSVAQFENGDSNWTVYNSGDTLHLVDEKNTVFRFVNTRITSDPVPGEGFSPTDACIEQYDTRRASVMQETTNPKRLPGLSVVALKKPSVIQVSLVVVNRGELPIPDLNTPQHASLQVNGFTYQNVFDLVSNDSIPDGVRRILFNREYGFLQVEYFRGVTTHGRVLKRVP</sequence>
<keyword evidence="1" id="KW-0732">Signal</keyword>
<evidence type="ECO:0008006" key="4">
    <source>
        <dbReference type="Google" id="ProtNLM"/>
    </source>
</evidence>
<dbReference type="Proteomes" id="UP000625551">
    <property type="component" value="Unassembled WGS sequence"/>
</dbReference>
<name>A0ABR7XBB8_9BACT</name>
<proteinExistence type="predicted"/>
<evidence type="ECO:0000256" key="1">
    <source>
        <dbReference type="SAM" id="SignalP"/>
    </source>
</evidence>
<keyword evidence="3" id="KW-1185">Reference proteome</keyword>
<dbReference type="EMBL" id="JACXAJ010000001">
    <property type="protein sequence ID" value="MBD1395570.1"/>
    <property type="molecule type" value="Genomic_DNA"/>
</dbReference>